<feature type="compositionally biased region" description="Pro residues" evidence="1">
    <location>
        <begin position="1"/>
        <end position="28"/>
    </location>
</feature>
<sequence length="110" mass="11966">MPPHNYIPHPTTPPSPPLPIKPTTLHPPPKPEHTHAHTRAHTRKKVMCTFTLTHLPTCTHDLPTLTYCPAADANLAAHDRQQKLGGRNLKPAMVISSPSPSLPSSSNVES</sequence>
<feature type="region of interest" description="Disordered" evidence="1">
    <location>
        <begin position="1"/>
        <end position="42"/>
    </location>
</feature>
<feature type="region of interest" description="Disordered" evidence="1">
    <location>
        <begin position="91"/>
        <end position="110"/>
    </location>
</feature>
<dbReference type="Proteomes" id="UP000799436">
    <property type="component" value="Unassembled WGS sequence"/>
</dbReference>
<gene>
    <name evidence="2" type="ORF">EJ03DRAFT_178724</name>
</gene>
<accession>A0A6G1L0K8</accession>
<dbReference type="EMBL" id="ML995872">
    <property type="protein sequence ID" value="KAF2766397.1"/>
    <property type="molecule type" value="Genomic_DNA"/>
</dbReference>
<evidence type="ECO:0000313" key="2">
    <source>
        <dbReference type="EMBL" id="KAF2766397.1"/>
    </source>
</evidence>
<feature type="compositionally biased region" description="Low complexity" evidence="1">
    <location>
        <begin position="96"/>
        <end position="110"/>
    </location>
</feature>
<protein>
    <submittedName>
        <fullName evidence="2">Uncharacterized protein</fullName>
    </submittedName>
</protein>
<organism evidence="2 3">
    <name type="scientific">Teratosphaeria nubilosa</name>
    <dbReference type="NCBI Taxonomy" id="161662"/>
    <lineage>
        <taxon>Eukaryota</taxon>
        <taxon>Fungi</taxon>
        <taxon>Dikarya</taxon>
        <taxon>Ascomycota</taxon>
        <taxon>Pezizomycotina</taxon>
        <taxon>Dothideomycetes</taxon>
        <taxon>Dothideomycetidae</taxon>
        <taxon>Mycosphaerellales</taxon>
        <taxon>Teratosphaeriaceae</taxon>
        <taxon>Teratosphaeria</taxon>
    </lineage>
</organism>
<keyword evidence="3" id="KW-1185">Reference proteome</keyword>
<reference evidence="2" key="1">
    <citation type="journal article" date="2020" name="Stud. Mycol.">
        <title>101 Dothideomycetes genomes: a test case for predicting lifestyles and emergence of pathogens.</title>
        <authorList>
            <person name="Haridas S."/>
            <person name="Albert R."/>
            <person name="Binder M."/>
            <person name="Bloem J."/>
            <person name="Labutti K."/>
            <person name="Salamov A."/>
            <person name="Andreopoulos B."/>
            <person name="Baker S."/>
            <person name="Barry K."/>
            <person name="Bills G."/>
            <person name="Bluhm B."/>
            <person name="Cannon C."/>
            <person name="Castanera R."/>
            <person name="Culley D."/>
            <person name="Daum C."/>
            <person name="Ezra D."/>
            <person name="Gonzalez J."/>
            <person name="Henrissat B."/>
            <person name="Kuo A."/>
            <person name="Liang C."/>
            <person name="Lipzen A."/>
            <person name="Lutzoni F."/>
            <person name="Magnuson J."/>
            <person name="Mondo S."/>
            <person name="Nolan M."/>
            <person name="Ohm R."/>
            <person name="Pangilinan J."/>
            <person name="Park H.-J."/>
            <person name="Ramirez L."/>
            <person name="Alfaro M."/>
            <person name="Sun H."/>
            <person name="Tritt A."/>
            <person name="Yoshinaga Y."/>
            <person name="Zwiers L.-H."/>
            <person name="Turgeon B."/>
            <person name="Goodwin S."/>
            <person name="Spatafora J."/>
            <person name="Crous P."/>
            <person name="Grigoriev I."/>
        </authorList>
    </citation>
    <scope>NUCLEOTIDE SEQUENCE</scope>
    <source>
        <strain evidence="2">CBS 116005</strain>
    </source>
</reference>
<proteinExistence type="predicted"/>
<dbReference type="AlphaFoldDB" id="A0A6G1L0K8"/>
<evidence type="ECO:0000313" key="3">
    <source>
        <dbReference type="Proteomes" id="UP000799436"/>
    </source>
</evidence>
<evidence type="ECO:0000256" key="1">
    <source>
        <dbReference type="SAM" id="MobiDB-lite"/>
    </source>
</evidence>
<name>A0A6G1L0K8_9PEZI</name>